<dbReference type="Pfam" id="PF04263">
    <property type="entry name" value="TPK_catalytic"/>
    <property type="match status" value="1"/>
</dbReference>
<feature type="non-terminal residue" evidence="7">
    <location>
        <position position="117"/>
    </location>
</feature>
<dbReference type="GO" id="GO:0016301">
    <property type="term" value="F:kinase activity"/>
    <property type="evidence" value="ECO:0007669"/>
    <property type="project" value="UniProtKB-KW"/>
</dbReference>
<keyword evidence="4" id="KW-0067">ATP-binding</keyword>
<dbReference type="InterPro" id="IPR053149">
    <property type="entry name" value="TPK"/>
</dbReference>
<reference evidence="7 8" key="1">
    <citation type="submission" date="2017-10" db="EMBL/GenBank/DDBJ databases">
        <title>Bifidobacterium xylocopum sp. nov. and Bifidobacterium aemilianum sp. nov., from the carpenter bee (Xylocopa violacea) digestive tract.</title>
        <authorList>
            <person name="Alberoni D."/>
            <person name="Baffoni L."/>
            <person name="Di Gioia D."/>
            <person name="Gaggia F."/>
            <person name="Biavati B."/>
        </authorList>
    </citation>
    <scope>NUCLEOTIDE SEQUENCE [LARGE SCALE GENOMIC DNA]</scope>
    <source>
        <strain evidence="7 8">XV2</strain>
    </source>
</reference>
<evidence type="ECO:0000313" key="8">
    <source>
        <dbReference type="Proteomes" id="UP000252345"/>
    </source>
</evidence>
<dbReference type="InterPro" id="IPR007371">
    <property type="entry name" value="TPK_catalytic"/>
</dbReference>
<comment type="caution">
    <text evidence="7">The sequence shown here is derived from an EMBL/GenBank/DDBJ whole genome shotgun (WGS) entry which is preliminary data.</text>
</comment>
<evidence type="ECO:0000256" key="4">
    <source>
        <dbReference type="ARBA" id="ARBA00022840"/>
    </source>
</evidence>
<dbReference type="AlphaFoldDB" id="A0A366KAD5"/>
<evidence type="ECO:0000313" key="7">
    <source>
        <dbReference type="EMBL" id="RBP98705.1"/>
    </source>
</evidence>
<keyword evidence="1" id="KW-0808">Transferase</keyword>
<keyword evidence="2" id="KW-0547">Nucleotide-binding</keyword>
<keyword evidence="3" id="KW-0418">Kinase</keyword>
<dbReference type="SUPFAM" id="SSF63999">
    <property type="entry name" value="Thiamin pyrophosphokinase, catalytic domain"/>
    <property type="match status" value="1"/>
</dbReference>
<feature type="domain" description="Thiamin pyrophosphokinase catalytic" evidence="6">
    <location>
        <begin position="2"/>
        <end position="72"/>
    </location>
</feature>
<dbReference type="PANTHER" id="PTHR41299">
    <property type="entry name" value="THIAMINE PYROPHOSPHOKINASE"/>
    <property type="match status" value="1"/>
</dbReference>
<feature type="region of interest" description="Disordered" evidence="5">
    <location>
        <begin position="1"/>
        <end position="25"/>
    </location>
</feature>
<dbReference type="GO" id="GO:0004788">
    <property type="term" value="F:thiamine diphosphokinase activity"/>
    <property type="evidence" value="ECO:0007669"/>
    <property type="project" value="InterPro"/>
</dbReference>
<name>A0A366KAD5_9BIFI</name>
<dbReference type="PANTHER" id="PTHR41299:SF1">
    <property type="entry name" value="THIAMINE PYROPHOSPHOKINASE"/>
    <property type="match status" value="1"/>
</dbReference>
<accession>A0A366KAD5</accession>
<evidence type="ECO:0000256" key="1">
    <source>
        <dbReference type="ARBA" id="ARBA00022679"/>
    </source>
</evidence>
<keyword evidence="8" id="KW-1185">Reference proteome</keyword>
<evidence type="ECO:0000259" key="6">
    <source>
        <dbReference type="Pfam" id="PF04263"/>
    </source>
</evidence>
<evidence type="ECO:0000256" key="5">
    <source>
        <dbReference type="SAM" id="MobiDB-lite"/>
    </source>
</evidence>
<dbReference type="Proteomes" id="UP000252345">
    <property type="component" value="Unassembled WGS sequence"/>
</dbReference>
<dbReference type="GO" id="GO:0005524">
    <property type="term" value="F:ATP binding"/>
    <property type="evidence" value="ECO:0007669"/>
    <property type="project" value="UniProtKB-KW"/>
</dbReference>
<dbReference type="EMBL" id="PDCH01000076">
    <property type="protein sequence ID" value="RBP98705.1"/>
    <property type="molecule type" value="Genomic_DNA"/>
</dbReference>
<dbReference type="Gene3D" id="3.40.50.10240">
    <property type="entry name" value="Thiamin pyrophosphokinase, catalytic domain"/>
    <property type="match status" value="1"/>
</dbReference>
<sequence>MEPDLIVGDFDSSSSPPPQGGSRIIRLPAEKDDTDMQAALKLGWEHGYRRVVIYGGLGGRIDHSIANVAAIRILAKHGGLGLLVGGGLGLPARSHGSLGLPAGGPAMASEQPTYVSS</sequence>
<evidence type="ECO:0000256" key="2">
    <source>
        <dbReference type="ARBA" id="ARBA00022741"/>
    </source>
</evidence>
<organism evidence="7 8">
    <name type="scientific">Bifidobacterium xylocopae</name>
    <dbReference type="NCBI Taxonomy" id="2493119"/>
    <lineage>
        <taxon>Bacteria</taxon>
        <taxon>Bacillati</taxon>
        <taxon>Actinomycetota</taxon>
        <taxon>Actinomycetes</taxon>
        <taxon>Bifidobacteriales</taxon>
        <taxon>Bifidobacteriaceae</taxon>
        <taxon>Bifidobacterium</taxon>
    </lineage>
</organism>
<evidence type="ECO:0000256" key="3">
    <source>
        <dbReference type="ARBA" id="ARBA00022777"/>
    </source>
</evidence>
<dbReference type="GO" id="GO:0009229">
    <property type="term" value="P:thiamine diphosphate biosynthetic process"/>
    <property type="evidence" value="ECO:0007669"/>
    <property type="project" value="InterPro"/>
</dbReference>
<protein>
    <recommendedName>
        <fullName evidence="6">Thiamin pyrophosphokinase catalytic domain-containing protein</fullName>
    </recommendedName>
</protein>
<proteinExistence type="predicted"/>
<gene>
    <name evidence="7" type="ORF">CRD59_07695</name>
</gene>
<dbReference type="InterPro" id="IPR036759">
    <property type="entry name" value="TPK_catalytic_sf"/>
</dbReference>